<gene>
    <name evidence="2" type="ORF">GIL414_LOCUS46195</name>
    <name evidence="1" type="ORF">SMN809_LOCUS40174</name>
</gene>
<evidence type="ECO:0000313" key="2">
    <source>
        <dbReference type="EMBL" id="CAF4777400.1"/>
    </source>
</evidence>
<reference evidence="2" key="1">
    <citation type="submission" date="2021-02" db="EMBL/GenBank/DDBJ databases">
        <authorList>
            <person name="Nowell W R."/>
        </authorList>
    </citation>
    <scope>NUCLEOTIDE SEQUENCE</scope>
</reference>
<evidence type="ECO:0000313" key="3">
    <source>
        <dbReference type="Proteomes" id="UP000681720"/>
    </source>
</evidence>
<proteinExistence type="predicted"/>
<dbReference type="EMBL" id="CAJOBJ010144374">
    <property type="protein sequence ID" value="CAF4777400.1"/>
    <property type="molecule type" value="Genomic_DNA"/>
</dbReference>
<accession>A0A8S3B7C1</accession>
<feature type="non-terminal residue" evidence="2">
    <location>
        <position position="39"/>
    </location>
</feature>
<dbReference type="Proteomes" id="UP000681720">
    <property type="component" value="Unassembled WGS sequence"/>
</dbReference>
<dbReference type="Proteomes" id="UP000676336">
    <property type="component" value="Unassembled WGS sequence"/>
</dbReference>
<protein>
    <submittedName>
        <fullName evidence="2">Uncharacterized protein</fullName>
    </submittedName>
</protein>
<dbReference type="EMBL" id="CAJOBI010109912">
    <property type="protein sequence ID" value="CAF4627856.1"/>
    <property type="molecule type" value="Genomic_DNA"/>
</dbReference>
<comment type="caution">
    <text evidence="2">The sequence shown here is derived from an EMBL/GenBank/DDBJ whole genome shotgun (WGS) entry which is preliminary data.</text>
</comment>
<name>A0A8S3B7C1_9BILA</name>
<organism evidence="2 3">
    <name type="scientific">Rotaria magnacalcarata</name>
    <dbReference type="NCBI Taxonomy" id="392030"/>
    <lineage>
        <taxon>Eukaryota</taxon>
        <taxon>Metazoa</taxon>
        <taxon>Spiralia</taxon>
        <taxon>Gnathifera</taxon>
        <taxon>Rotifera</taxon>
        <taxon>Eurotatoria</taxon>
        <taxon>Bdelloidea</taxon>
        <taxon>Philodinida</taxon>
        <taxon>Philodinidae</taxon>
        <taxon>Rotaria</taxon>
    </lineage>
</organism>
<sequence>MSNCTCSSLTEEKTLLLKTGNAVLSHRQVGKVEASWTVL</sequence>
<dbReference type="AlphaFoldDB" id="A0A8S3B7C1"/>
<feature type="non-terminal residue" evidence="2">
    <location>
        <position position="1"/>
    </location>
</feature>
<evidence type="ECO:0000313" key="1">
    <source>
        <dbReference type="EMBL" id="CAF4627856.1"/>
    </source>
</evidence>